<dbReference type="AlphaFoldDB" id="A0A469D205"/>
<dbReference type="EMBL" id="AABFVG010000003">
    <property type="protein sequence ID" value="EAH2281834.1"/>
    <property type="molecule type" value="Genomic_DNA"/>
</dbReference>
<dbReference type="Proteomes" id="UP000843503">
    <property type="component" value="Unassembled WGS sequence"/>
</dbReference>
<evidence type="ECO:0000313" key="17">
    <source>
        <dbReference type="Proteomes" id="UP000843775"/>
    </source>
</evidence>
<dbReference type="PROSITE" id="PS51756">
    <property type="entry name" value="LXG"/>
    <property type="match status" value="1"/>
</dbReference>
<sequence length="460" mass="50522">MGKKVYFDEIQNASNDFNKGSNEEIMRLYSLLENLNEIGALESFQGRTAQTAKAYLDEVHGTVMILLIKAITQLREMVVEDIDRFQQDVDSAPTAKIEQDYLKDLKKKVEKNYSKFKDIHEDINKTVNKVNDLVPNAVPSKTAIKLSKDDFVKNINLLNTHLDNYDKRKRGGINEVKKILKQIESILLSETSYHADGKGLIIYSPGGIYEKDGVDKELINDEMLGFLGLGGDVISMAISSKELAVLAMNNGLTVQSRMVQGKLEYTIYGTKDQLRKVNVKMNSSARSKSIVKLFDSSKTNKYTKYGAAFMEEFPLLRGMTHSKTEMLKGFSASMKEPFTGGYKNLSGAGKLAKGLGTFGIAMTVTSNINSELADGFQGYTDVRKITVNSTVDVGVSGSLTAGFASIGSFLGPEGAILGGGAGLLFDVALEFTGAKDATKNKINNKIQQLEDWIWIGNKAS</sequence>
<evidence type="ECO:0000313" key="16">
    <source>
        <dbReference type="Proteomes" id="UP000843503"/>
    </source>
</evidence>
<dbReference type="EMBL" id="DAAJZA010000001">
    <property type="protein sequence ID" value="HAC1753696.1"/>
    <property type="molecule type" value="Genomic_DNA"/>
</dbReference>
<dbReference type="InterPro" id="IPR006829">
    <property type="entry name" value="LXG_dom"/>
</dbReference>
<dbReference type="EMBL" id="AAASLB010000003">
    <property type="protein sequence ID" value="EAE4941922.1"/>
    <property type="molecule type" value="Genomic_DNA"/>
</dbReference>
<dbReference type="Proteomes" id="UP000358545">
    <property type="component" value="Unassembled WGS sequence"/>
</dbReference>
<dbReference type="Proteomes" id="UP000530452">
    <property type="component" value="Unassembled WGS sequence"/>
</dbReference>
<dbReference type="EMBL" id="AAAQQZ010000004">
    <property type="protein sequence ID" value="EAE1339207.1"/>
    <property type="molecule type" value="Genomic_DNA"/>
</dbReference>
<evidence type="ECO:0000313" key="15">
    <source>
        <dbReference type="Proteomes" id="UP000546397"/>
    </source>
</evidence>
<dbReference type="Pfam" id="PF04740">
    <property type="entry name" value="LXG"/>
    <property type="match status" value="1"/>
</dbReference>
<dbReference type="Proteomes" id="UP000533021">
    <property type="component" value="Unassembled WGS sequence"/>
</dbReference>
<dbReference type="EMBL" id="AABAGT010000003">
    <property type="protein sequence ID" value="EAG0866294.1"/>
    <property type="molecule type" value="Genomic_DNA"/>
</dbReference>
<gene>
    <name evidence="5" type="ORF">A8L61_03245</name>
    <name evidence="3" type="ORF">ART25_09850</name>
    <name evidence="7" type="ORF">D4920_07105</name>
    <name evidence="6" type="ORF">D4B11_07700</name>
    <name evidence="8" type="ORF">D5N24_06450</name>
    <name evidence="4" type="ORF">E1W56_07680</name>
    <name evidence="9" type="ORF">GI949_01750</name>
    <name evidence="10" type="ORF">HQN34_001798</name>
</gene>
<feature type="domain" description="LXG" evidence="2">
    <location>
        <begin position="1"/>
        <end position="240"/>
    </location>
</feature>
<evidence type="ECO:0000313" key="8">
    <source>
        <dbReference type="EMBL" id="EAH3294031.1"/>
    </source>
</evidence>
<protein>
    <recommendedName>
        <fullName evidence="2">LXG domain-containing protein</fullName>
    </recommendedName>
</protein>
<evidence type="ECO:0000313" key="14">
    <source>
        <dbReference type="Proteomes" id="UP000533021"/>
    </source>
</evidence>
<reference evidence="16 17" key="1">
    <citation type="journal article" date="2018" name="Genome Biol.">
        <title>SKESA: strategic k-mer extension for scrupulous assemblies.</title>
        <authorList>
            <person name="Souvorov A."/>
            <person name="Agarwala R."/>
            <person name="Lipman D.J."/>
        </authorList>
    </citation>
    <scope>NUCLEOTIDE SEQUENCE [LARGE SCALE GENOMIC DNA]</scope>
    <source>
        <strain evidence="10">2017-325981-023-01</strain>
        <strain evidence="9 17">DMG1500109</strain>
    </source>
</reference>
<dbReference type="EMBL" id="AABEMN010000009">
    <property type="protein sequence ID" value="EAG9519654.1"/>
    <property type="molecule type" value="Genomic_DNA"/>
</dbReference>
<evidence type="ECO:0000259" key="2">
    <source>
        <dbReference type="PROSITE" id="PS51756"/>
    </source>
</evidence>
<comment type="similarity">
    <text evidence="1">In the N-terminal section; belongs to the LXG family.</text>
</comment>
<accession>A0A469D205</accession>
<evidence type="ECO:0000256" key="1">
    <source>
        <dbReference type="ARBA" id="ARBA00034117"/>
    </source>
</evidence>
<dbReference type="Proteomes" id="UP000843775">
    <property type="component" value="Unassembled WGS sequence"/>
</dbReference>
<organism evidence="3 12">
    <name type="scientific">Listeria monocytogenes</name>
    <dbReference type="NCBI Taxonomy" id="1639"/>
    <lineage>
        <taxon>Bacteria</taxon>
        <taxon>Bacillati</taxon>
        <taxon>Bacillota</taxon>
        <taxon>Bacilli</taxon>
        <taxon>Bacillales</taxon>
        <taxon>Listeriaceae</taxon>
        <taxon>Listeria</taxon>
    </lineage>
</organism>
<evidence type="ECO:0000313" key="10">
    <source>
        <dbReference type="EMBL" id="HAJ9593593.1"/>
    </source>
</evidence>
<dbReference type="EMBL" id="AABGHY010000003">
    <property type="protein sequence ID" value="EAH3294031.1"/>
    <property type="molecule type" value="Genomic_DNA"/>
</dbReference>
<evidence type="ECO:0000313" key="9">
    <source>
        <dbReference type="EMBL" id="HAC1753696.1"/>
    </source>
</evidence>
<dbReference type="EMBL" id="DABJAN010000003">
    <property type="protein sequence ID" value="HAJ9593593.1"/>
    <property type="molecule type" value="Genomic_DNA"/>
</dbReference>
<reference evidence="13 14" key="4">
    <citation type="submission" date="2019-04" db="EMBL/GenBank/DDBJ databases">
        <authorList>
            <person name="Ashton P.M."/>
            <person name="Dallman T."/>
            <person name="Nair S."/>
            <person name="De Pinna E."/>
            <person name="Peters T."/>
            <person name="Grant K."/>
        </authorList>
    </citation>
    <scope>NUCLEOTIDE SEQUENCE [LARGE SCALE GENOMIC DNA]</scope>
    <source>
        <strain evidence="7 14">282333</strain>
        <strain evidence="8 13">282352</strain>
        <strain evidence="6 15">289003</strain>
        <strain evidence="4">RL15000286</strain>
    </source>
</reference>
<evidence type="ECO:0000313" key="12">
    <source>
        <dbReference type="Proteomes" id="UP000379076"/>
    </source>
</evidence>
<reference evidence="5 11" key="3">
    <citation type="submission" date="2018-06" db="EMBL/GenBank/DDBJ databases">
        <authorList>
            <consortium name="PulseNet: The National Subtyping Network for Foodborne Disease Surveillance"/>
            <person name="Tarr C.L."/>
            <person name="Trees E."/>
            <person name="Katz L.S."/>
            <person name="Carleton-Romer H.A."/>
            <person name="Stroika S."/>
            <person name="Kucerova Z."/>
            <person name="Roache K.F."/>
            <person name="Sabol A.L."/>
            <person name="Besser J."/>
            <person name="Gerner-Smidt P."/>
        </authorList>
    </citation>
    <scope>NUCLEOTIDE SEQUENCE [LARGE SCALE GENOMIC DNA]</scope>
    <source>
        <strain evidence="5 11">PNUSAL002180</strain>
    </source>
</reference>
<proteinExistence type="inferred from homology"/>
<dbReference type="Proteomes" id="UP000546397">
    <property type="component" value="Unassembled WGS sequence"/>
</dbReference>
<evidence type="ECO:0000313" key="5">
    <source>
        <dbReference type="EMBL" id="EAG0866294.1"/>
    </source>
</evidence>
<evidence type="ECO:0000313" key="11">
    <source>
        <dbReference type="Proteomes" id="UP000358545"/>
    </source>
</evidence>
<evidence type="ECO:0000313" key="6">
    <source>
        <dbReference type="EMBL" id="EAG9519654.1"/>
    </source>
</evidence>
<reference evidence="10" key="5">
    <citation type="submission" date="2020-05" db="EMBL/GenBank/DDBJ databases">
        <authorList>
            <consortium name="NCBI Pathogen Detection Project"/>
        </authorList>
    </citation>
    <scope>NUCLEOTIDE SEQUENCE</scope>
    <source>
        <strain evidence="10">2017-325981-023-01</strain>
        <strain evidence="9">DMG1500109</strain>
    </source>
</reference>
<evidence type="ECO:0000313" key="3">
    <source>
        <dbReference type="EMBL" id="EAE1339207.1"/>
    </source>
</evidence>
<dbReference type="Proteomes" id="UP000393182">
    <property type="component" value="Unassembled WGS sequence"/>
</dbReference>
<name>A0A469D205_LISMN</name>
<comment type="caution">
    <text evidence="3">The sequence shown here is derived from an EMBL/GenBank/DDBJ whole genome shotgun (WGS) entry which is preliminary data.</text>
</comment>
<reference evidence="3 12" key="2">
    <citation type="submission" date="2018-06" db="EMBL/GenBank/DDBJ databases">
        <authorList>
            <consortium name="GenomeTrakr: Next Generation Sequencing Network for Food Pathogen Tracability"/>
        </authorList>
    </citation>
    <scope>NUCLEOTIDE SEQUENCE [LARGE SCALE GENOMIC DNA]</scope>
    <source>
        <strain evidence="3 12">FDA00006494</strain>
    </source>
</reference>
<evidence type="ECO:0000313" key="13">
    <source>
        <dbReference type="Proteomes" id="UP000530452"/>
    </source>
</evidence>
<evidence type="ECO:0000313" key="7">
    <source>
        <dbReference type="EMBL" id="EAH2281834.1"/>
    </source>
</evidence>
<evidence type="ECO:0000313" key="4">
    <source>
        <dbReference type="EMBL" id="EAE4941922.1"/>
    </source>
</evidence>
<dbReference type="Proteomes" id="UP000379076">
    <property type="component" value="Unassembled WGS sequence"/>
</dbReference>
<dbReference type="RefSeq" id="WP_003731423.1">
    <property type="nucleotide sequence ID" value="NC_021826.1"/>
</dbReference>